<proteinExistence type="predicted"/>
<dbReference type="Pfam" id="PF01408">
    <property type="entry name" value="GFO_IDH_MocA"/>
    <property type="match status" value="1"/>
</dbReference>
<dbReference type="InterPro" id="IPR055170">
    <property type="entry name" value="GFO_IDH_MocA-like_dom"/>
</dbReference>
<sequence>MQQNYRVGVVGLSGIGANRPAPDPNNILKTPSPSSHLGAYHLNPQTDVVAVCDLKTELFEKVADTWGQEFGELETYTDYRAMIERENLDIVSVVTSDHRHTDIVVEAANAGVKGIICEKPFATTVDDCTRMIEACEANGVLIAVDHTNRWGPHYDVAREAIRSGSIGEVQRIVATLGGPRAMMFRNGTHLVDGVCFFADSEPEWVFAELEPGYDHYDRYLGDGGRDPATDPAVSGYVHFRNGVRAFVNANKSQFAASFTFQVYGETAMLDVHNSRVIRRDRNNSEFLPFEAHLYTRIPACVADLIDAIENGSDLLSPAREAKKTVEILVGFLQSHARGNVRVDLPLPPGH</sequence>
<organism evidence="4">
    <name type="scientific">Caldilineaceae bacterium SB0664_bin_27</name>
    <dbReference type="NCBI Taxonomy" id="2605260"/>
    <lineage>
        <taxon>Bacteria</taxon>
        <taxon>Bacillati</taxon>
        <taxon>Chloroflexota</taxon>
        <taxon>Caldilineae</taxon>
        <taxon>Caldilineales</taxon>
        <taxon>Caldilineaceae</taxon>
    </lineage>
</organism>
<evidence type="ECO:0000313" key="4">
    <source>
        <dbReference type="EMBL" id="MXY92616.1"/>
    </source>
</evidence>
<dbReference type="EMBL" id="VXRG01000037">
    <property type="protein sequence ID" value="MXY92616.1"/>
    <property type="molecule type" value="Genomic_DNA"/>
</dbReference>
<dbReference type="Gene3D" id="3.40.50.720">
    <property type="entry name" value="NAD(P)-binding Rossmann-like Domain"/>
    <property type="match status" value="1"/>
</dbReference>
<dbReference type="SUPFAM" id="SSF55347">
    <property type="entry name" value="Glyceraldehyde-3-phosphate dehydrogenase-like, C-terminal domain"/>
    <property type="match status" value="1"/>
</dbReference>
<dbReference type="AlphaFoldDB" id="A0A6B0YNK2"/>
<dbReference type="PANTHER" id="PTHR43818">
    <property type="entry name" value="BCDNA.GH03377"/>
    <property type="match status" value="1"/>
</dbReference>
<evidence type="ECO:0000259" key="3">
    <source>
        <dbReference type="Pfam" id="PF22725"/>
    </source>
</evidence>
<name>A0A6B0YNK2_9CHLR</name>
<accession>A0A6B0YNK2</accession>
<feature type="domain" description="GFO/IDH/MocA-like oxidoreductase" evidence="3">
    <location>
        <begin position="156"/>
        <end position="269"/>
    </location>
</feature>
<comment type="caution">
    <text evidence="4">The sequence shown here is derived from an EMBL/GenBank/DDBJ whole genome shotgun (WGS) entry which is preliminary data.</text>
</comment>
<dbReference type="InterPro" id="IPR036291">
    <property type="entry name" value="NAD(P)-bd_dom_sf"/>
</dbReference>
<dbReference type="InterPro" id="IPR000683">
    <property type="entry name" value="Gfo/Idh/MocA-like_OxRdtase_N"/>
</dbReference>
<evidence type="ECO:0000259" key="2">
    <source>
        <dbReference type="Pfam" id="PF01408"/>
    </source>
</evidence>
<dbReference type="PANTHER" id="PTHR43818:SF11">
    <property type="entry name" value="BCDNA.GH03377"/>
    <property type="match status" value="1"/>
</dbReference>
<gene>
    <name evidence="4" type="ORF">F4Y42_04115</name>
</gene>
<dbReference type="Gene3D" id="3.30.360.10">
    <property type="entry name" value="Dihydrodipicolinate Reductase, domain 2"/>
    <property type="match status" value="1"/>
</dbReference>
<dbReference type="InterPro" id="IPR050463">
    <property type="entry name" value="Gfo/Idh/MocA_oxidrdct_glycsds"/>
</dbReference>
<keyword evidence="1" id="KW-0560">Oxidoreductase</keyword>
<dbReference type="GO" id="GO:0000166">
    <property type="term" value="F:nucleotide binding"/>
    <property type="evidence" value="ECO:0007669"/>
    <property type="project" value="InterPro"/>
</dbReference>
<dbReference type="Pfam" id="PF22725">
    <property type="entry name" value="GFO_IDH_MocA_C3"/>
    <property type="match status" value="1"/>
</dbReference>
<feature type="domain" description="Gfo/Idh/MocA-like oxidoreductase N-terminal" evidence="2">
    <location>
        <begin position="35"/>
        <end position="146"/>
    </location>
</feature>
<reference evidence="4" key="1">
    <citation type="submission" date="2019-09" db="EMBL/GenBank/DDBJ databases">
        <title>Characterisation of the sponge microbiome using genome-centric metagenomics.</title>
        <authorList>
            <person name="Engelberts J.P."/>
            <person name="Robbins S.J."/>
            <person name="De Goeij J.M."/>
            <person name="Aranda M."/>
            <person name="Bell S.C."/>
            <person name="Webster N.S."/>
        </authorList>
    </citation>
    <scope>NUCLEOTIDE SEQUENCE</scope>
    <source>
        <strain evidence="4">SB0664_bin_27</strain>
    </source>
</reference>
<protein>
    <submittedName>
        <fullName evidence="4">Gfo/Idh/MocA family oxidoreductase</fullName>
    </submittedName>
</protein>
<dbReference type="GO" id="GO:0016491">
    <property type="term" value="F:oxidoreductase activity"/>
    <property type="evidence" value="ECO:0007669"/>
    <property type="project" value="UniProtKB-KW"/>
</dbReference>
<dbReference type="SUPFAM" id="SSF51735">
    <property type="entry name" value="NAD(P)-binding Rossmann-fold domains"/>
    <property type="match status" value="1"/>
</dbReference>
<evidence type="ECO:0000256" key="1">
    <source>
        <dbReference type="ARBA" id="ARBA00023002"/>
    </source>
</evidence>